<proteinExistence type="predicted"/>
<sequence>MWADGGGRRRRLSVVNGTAGRVDPGEGGGGGGRAGGVGSGDKRKRETARGIIDICSGSTLEPFDPTKPSCASCIGVGDKIKIHSGYGKFLATSPPLTLLTGTKSSNALSSSSAAGSRTNHTTWPESRLRQAVDSGSGTGYGASRCIGTESWQRRGTPRGERGWRTGREWPWRQRTRETAWARRVWWAAAATALLSTPSTGCDEASSTTAADYLWLHYHHRTD</sequence>
<feature type="region of interest" description="Disordered" evidence="1">
    <location>
        <begin position="1"/>
        <end position="45"/>
    </location>
</feature>
<dbReference type="EnsemblPlants" id="OBART07G09680.1">
    <property type="protein sequence ID" value="OBART07G09680.1"/>
    <property type="gene ID" value="OBART07G09680"/>
</dbReference>
<reference evidence="2" key="2">
    <citation type="submission" date="2015-03" db="UniProtKB">
        <authorList>
            <consortium name="EnsemblPlants"/>
        </authorList>
    </citation>
    <scope>IDENTIFICATION</scope>
</reference>
<keyword evidence="3" id="KW-1185">Reference proteome</keyword>
<accession>A0A0D3GPG1</accession>
<evidence type="ECO:0000313" key="3">
    <source>
        <dbReference type="Proteomes" id="UP000026960"/>
    </source>
</evidence>
<evidence type="ECO:0000313" key="2">
    <source>
        <dbReference type="EnsemblPlants" id="OBART07G09680.1"/>
    </source>
</evidence>
<dbReference type="Gramene" id="OBART07G09680.1">
    <property type="protein sequence ID" value="OBART07G09680.1"/>
    <property type="gene ID" value="OBART07G09680"/>
</dbReference>
<name>A0A0D3GPG1_9ORYZ</name>
<evidence type="ECO:0000256" key="1">
    <source>
        <dbReference type="SAM" id="MobiDB-lite"/>
    </source>
</evidence>
<reference evidence="2" key="1">
    <citation type="journal article" date="2009" name="Rice">
        <title>De Novo Next Generation Sequencing of Plant Genomes.</title>
        <authorList>
            <person name="Rounsley S."/>
            <person name="Marri P.R."/>
            <person name="Yu Y."/>
            <person name="He R."/>
            <person name="Sisneros N."/>
            <person name="Goicoechea J.L."/>
            <person name="Lee S.J."/>
            <person name="Angelova A."/>
            <person name="Kudrna D."/>
            <person name="Luo M."/>
            <person name="Affourtit J."/>
            <person name="Desany B."/>
            <person name="Knight J."/>
            <person name="Niazi F."/>
            <person name="Egholm M."/>
            <person name="Wing R.A."/>
        </authorList>
    </citation>
    <scope>NUCLEOTIDE SEQUENCE [LARGE SCALE GENOMIC DNA]</scope>
    <source>
        <strain evidence="2">cv. IRGC 105608</strain>
    </source>
</reference>
<dbReference type="HOGENOM" id="CLU_1247030_0_0_1"/>
<dbReference type="Proteomes" id="UP000026960">
    <property type="component" value="Chromosome 7"/>
</dbReference>
<dbReference type="PaxDb" id="65489-OBART07G09680.1"/>
<feature type="compositionally biased region" description="Gly residues" evidence="1">
    <location>
        <begin position="25"/>
        <end position="39"/>
    </location>
</feature>
<dbReference type="AlphaFoldDB" id="A0A0D3GPG1"/>
<protein>
    <submittedName>
        <fullName evidence="2">Uncharacterized protein</fullName>
    </submittedName>
</protein>
<organism evidence="2">
    <name type="scientific">Oryza barthii</name>
    <dbReference type="NCBI Taxonomy" id="65489"/>
    <lineage>
        <taxon>Eukaryota</taxon>
        <taxon>Viridiplantae</taxon>
        <taxon>Streptophyta</taxon>
        <taxon>Embryophyta</taxon>
        <taxon>Tracheophyta</taxon>
        <taxon>Spermatophyta</taxon>
        <taxon>Magnoliopsida</taxon>
        <taxon>Liliopsida</taxon>
        <taxon>Poales</taxon>
        <taxon>Poaceae</taxon>
        <taxon>BOP clade</taxon>
        <taxon>Oryzoideae</taxon>
        <taxon>Oryzeae</taxon>
        <taxon>Oryzinae</taxon>
        <taxon>Oryza</taxon>
    </lineage>
</organism>